<feature type="region of interest" description="Disordered" evidence="1">
    <location>
        <begin position="1"/>
        <end position="20"/>
    </location>
</feature>
<reference evidence="2 3" key="1">
    <citation type="submission" date="2017-09" db="EMBL/GenBank/DDBJ databases">
        <authorList>
            <person name="Lee N."/>
            <person name="Cho B.-K."/>
        </authorList>
    </citation>
    <scope>NUCLEOTIDE SEQUENCE [LARGE SCALE GENOMIC DNA]</scope>
    <source>
        <strain evidence="2 3">ATCC 12769</strain>
    </source>
</reference>
<dbReference type="KEGG" id="snk:CP967_00320"/>
<dbReference type="AlphaFoldDB" id="A0A5J6F6D9"/>
<dbReference type="EMBL" id="CP023702">
    <property type="protein sequence ID" value="QEU70615.1"/>
    <property type="molecule type" value="Genomic_DNA"/>
</dbReference>
<organism evidence="2 3">
    <name type="scientific">Streptomyces nitrosporeus</name>
    <dbReference type="NCBI Taxonomy" id="28894"/>
    <lineage>
        <taxon>Bacteria</taxon>
        <taxon>Bacillati</taxon>
        <taxon>Actinomycetota</taxon>
        <taxon>Actinomycetes</taxon>
        <taxon>Kitasatosporales</taxon>
        <taxon>Streptomycetaceae</taxon>
        <taxon>Streptomyces</taxon>
    </lineage>
</organism>
<evidence type="ECO:0000256" key="1">
    <source>
        <dbReference type="SAM" id="MobiDB-lite"/>
    </source>
</evidence>
<accession>A0A5J6F6D9</accession>
<sequence length="304" mass="33450">MPDQPPLPSEPGGDPGPEEILRVHAAPRDRTVDDHMFDAGSDAWGSPCSFRLQLFTAPGHRPVAVATQTYDEGTSLTNAAERYASRVWELYFPDAPQPPLWIQRQVDPAAPGPDGGYEMVVFHMDSRSELRAAGWVPLRAQQLTALVGAPVDGTRGEGYAPRPEPPEEQLRYEIVAVTDLPEPDPFREACMVSGSRDQPHGRTSCCWYHQQDWAGVSELAIGLIERARREGRPDREIAEQHMTLARELGTGDQDLMALNSMLEPGLGIAPAGDSYTNGNHRSRAMKDAKVARTVVVTWLTPEPE</sequence>
<gene>
    <name evidence="2" type="ORF">CP967_00320</name>
</gene>
<proteinExistence type="predicted"/>
<dbReference type="RefSeq" id="WP_150485973.1">
    <property type="nucleotide sequence ID" value="NZ_BMUV01000011.1"/>
</dbReference>
<keyword evidence="3" id="KW-1185">Reference proteome</keyword>
<dbReference type="OrthoDB" id="4056069at2"/>
<evidence type="ECO:0000313" key="3">
    <source>
        <dbReference type="Proteomes" id="UP000326178"/>
    </source>
</evidence>
<name>A0A5J6F6D9_9ACTN</name>
<evidence type="ECO:0000313" key="2">
    <source>
        <dbReference type="EMBL" id="QEU70615.1"/>
    </source>
</evidence>
<protein>
    <submittedName>
        <fullName evidence="2">Uncharacterized protein</fullName>
    </submittedName>
</protein>
<dbReference type="Proteomes" id="UP000326178">
    <property type="component" value="Chromosome"/>
</dbReference>